<name>A0A838BHQ2_9HYPH</name>
<evidence type="ECO:0000313" key="2">
    <source>
        <dbReference type="Proteomes" id="UP000558284"/>
    </source>
</evidence>
<dbReference type="EMBL" id="JACDTY010000031">
    <property type="protein sequence ID" value="MBA1145004.1"/>
    <property type="molecule type" value="Genomic_DNA"/>
</dbReference>
<proteinExistence type="predicted"/>
<protein>
    <submittedName>
        <fullName evidence="1">Uncharacterized protein</fullName>
    </submittedName>
</protein>
<organism evidence="1 2">
    <name type="scientific">Mesorhizobium neociceri</name>
    <dbReference type="NCBI Taxonomy" id="1307853"/>
    <lineage>
        <taxon>Bacteria</taxon>
        <taxon>Pseudomonadati</taxon>
        <taxon>Pseudomonadota</taxon>
        <taxon>Alphaproteobacteria</taxon>
        <taxon>Hyphomicrobiales</taxon>
        <taxon>Phyllobacteriaceae</taxon>
        <taxon>Mesorhizobium</taxon>
    </lineage>
</organism>
<dbReference type="AlphaFoldDB" id="A0A838BHQ2"/>
<accession>A0A838BHQ2</accession>
<reference evidence="1 2" key="1">
    <citation type="submission" date="2020-07" db="EMBL/GenBank/DDBJ databases">
        <title>Definition of the novel symbiovar canariense within Mesorhizobium novociceri, a new species of genus Mesorhizobium nodulating Cicer canariense in the Caldera de Taburiente National Park (La Palma, Canary Islands).</title>
        <authorList>
            <person name="Leon-Barrios M."/>
            <person name="Perez-Yepez J."/>
            <person name="Flores-Felix J.D."/>
            <person name="Ramirez-Baena M.H."/>
            <person name="Pulido-Suarez L."/>
            <person name="Igual J.M."/>
            <person name="Velazquez E."/>
            <person name="Peix A."/>
        </authorList>
    </citation>
    <scope>NUCLEOTIDE SEQUENCE [LARGE SCALE GENOMIC DNA]</scope>
    <source>
        <strain evidence="1 2">CCANP35</strain>
    </source>
</reference>
<sequence>MTKQLLSFRDFLRTGTFGPVSPSLKMIDIANVLGPPDGWITEHAETIPVYWTFGKLEISFGEEAPHRMNWFQIEEAGYLEGDFEILTDRLVLTLDGFSGHTKPSEFLAAGLWAPEDAAVFYAALSDDIMLNICAGSIQIHFRVDTDFIEDGDAQKYLASSTVSQLVSDIDSRATLDSIYCYSQPAFEEIPGAFDWNLLNGRDYLEVVR</sequence>
<comment type="caution">
    <text evidence="1">The sequence shown here is derived from an EMBL/GenBank/DDBJ whole genome shotgun (WGS) entry which is preliminary data.</text>
</comment>
<keyword evidence="2" id="KW-1185">Reference proteome</keyword>
<evidence type="ECO:0000313" key="1">
    <source>
        <dbReference type="EMBL" id="MBA1145004.1"/>
    </source>
</evidence>
<dbReference type="Proteomes" id="UP000558284">
    <property type="component" value="Unassembled WGS sequence"/>
</dbReference>
<gene>
    <name evidence="1" type="ORF">H0241_32955</name>
</gene>